<evidence type="ECO:0000313" key="2">
    <source>
        <dbReference type="Proteomes" id="UP001161160"/>
    </source>
</evidence>
<proteinExistence type="predicted"/>
<dbReference type="GeneID" id="83596973"/>
<protein>
    <submittedName>
        <fullName evidence="1">Uncharacterized protein</fullName>
    </submittedName>
</protein>
<accession>A0AA43M7C5</accession>
<sequence>MPNKRTKKRNLLTTNLELTELAYVLHISAIRLRETLSAINVPNAYRIQISRRVQWMIHQAQSLGGELQPKNPSAFLTKKSTESIGDQLGLFDS</sequence>
<keyword evidence="2" id="KW-1185">Reference proteome</keyword>
<organism evidence="1 2">
    <name type="scientific">Polynucleobacter sphagniphilus</name>
    <dbReference type="NCBI Taxonomy" id="1743169"/>
    <lineage>
        <taxon>Bacteria</taxon>
        <taxon>Pseudomonadati</taxon>
        <taxon>Pseudomonadota</taxon>
        <taxon>Betaproteobacteria</taxon>
        <taxon>Burkholderiales</taxon>
        <taxon>Burkholderiaceae</taxon>
        <taxon>Polynucleobacter</taxon>
    </lineage>
</organism>
<reference evidence="1" key="1">
    <citation type="submission" date="2023-04" db="EMBL/GenBank/DDBJ databases">
        <title>Genome Encyclopedia of Bacteria and Archaea VI: Functional Genomics of Type Strains.</title>
        <authorList>
            <person name="Whitman W."/>
        </authorList>
    </citation>
    <scope>NUCLEOTIDE SEQUENCE</scope>
    <source>
        <strain evidence="1">Enz.4-51</strain>
    </source>
</reference>
<dbReference type="AlphaFoldDB" id="A0AA43M7C5"/>
<evidence type="ECO:0000313" key="1">
    <source>
        <dbReference type="EMBL" id="MDH6503526.1"/>
    </source>
</evidence>
<name>A0AA43M7C5_9BURK</name>
<gene>
    <name evidence="1" type="ORF">M2127_000816</name>
</gene>
<comment type="caution">
    <text evidence="1">The sequence shown here is derived from an EMBL/GenBank/DDBJ whole genome shotgun (WGS) entry which is preliminary data.</text>
</comment>
<dbReference type="EMBL" id="JARXYA010000003">
    <property type="protein sequence ID" value="MDH6503526.1"/>
    <property type="molecule type" value="Genomic_DNA"/>
</dbReference>
<dbReference type="Proteomes" id="UP001161160">
    <property type="component" value="Unassembled WGS sequence"/>
</dbReference>
<dbReference type="RefSeq" id="WP_216228474.1">
    <property type="nucleotide sequence ID" value="NZ_JARXVW010000020.1"/>
</dbReference>